<name>A0ABU4Y904_9HYPH</name>
<keyword evidence="3" id="KW-1185">Reference proteome</keyword>
<gene>
    <name evidence="2" type="ORF">RFN28_33995</name>
</gene>
<proteinExistence type="predicted"/>
<dbReference type="Proteomes" id="UP001287059">
    <property type="component" value="Unassembled WGS sequence"/>
</dbReference>
<protein>
    <submittedName>
        <fullName evidence="2">Uncharacterized protein</fullName>
    </submittedName>
</protein>
<reference evidence="2 3" key="1">
    <citation type="submission" date="2023-08" db="EMBL/GenBank/DDBJ databases">
        <title>Implementing the SeqCode for naming new Mesorhizobium species isolated from Vachellia karroo root nodules.</title>
        <authorList>
            <person name="Van Lill M."/>
        </authorList>
    </citation>
    <scope>NUCLEOTIDE SEQUENCE [LARGE SCALE GENOMIC DNA]</scope>
    <source>
        <strain evidence="2 3">VK24D</strain>
    </source>
</reference>
<evidence type="ECO:0000256" key="1">
    <source>
        <dbReference type="SAM" id="MobiDB-lite"/>
    </source>
</evidence>
<evidence type="ECO:0000313" key="3">
    <source>
        <dbReference type="Proteomes" id="UP001287059"/>
    </source>
</evidence>
<dbReference type="EMBL" id="JAVIIW010000089">
    <property type="protein sequence ID" value="MDX8483415.1"/>
    <property type="molecule type" value="Genomic_DNA"/>
</dbReference>
<dbReference type="RefSeq" id="WP_320291500.1">
    <property type="nucleotide sequence ID" value="NZ_JAVIIW010000089.1"/>
</dbReference>
<accession>A0ABU4Y904</accession>
<feature type="region of interest" description="Disordered" evidence="1">
    <location>
        <begin position="370"/>
        <end position="394"/>
    </location>
</feature>
<organism evidence="2 3">
    <name type="scientific">Mesorhizobium album</name>
    <dbReference type="NCBI Taxonomy" id="3072314"/>
    <lineage>
        <taxon>Bacteria</taxon>
        <taxon>Pseudomonadati</taxon>
        <taxon>Pseudomonadota</taxon>
        <taxon>Alphaproteobacteria</taxon>
        <taxon>Hyphomicrobiales</taxon>
        <taxon>Phyllobacteriaceae</taxon>
        <taxon>Mesorhizobium</taxon>
    </lineage>
</organism>
<comment type="caution">
    <text evidence="2">The sequence shown here is derived from an EMBL/GenBank/DDBJ whole genome shotgun (WGS) entry which is preliminary data.</text>
</comment>
<sequence>MAQRQFPWQRGYDYFFQLYRSLFVFDFPDALAQFKENIGISVERFAFCGFALRAHLQGHPFASMSIDLSEVKISEKERDIVFKKLSLPLLQAKRAASTLRGEAGLTGYKKSALRLSPCIVLPGGTHLIAPLPALITLRISNGIYYDIVGPGRINEQMGKRFKDYVAMLIDGFLPEFTVIREKSYAPKKGMNYRSSDLALLSGGTVSLLIECKAKRASHASKFAESAAEAEGLTDLAHGIFQIWRHIAHRRLGHVDGDLEFSPAIKGVLLTLDTWADMSSTLQAEIFRLAHEIRQAKGAEIIEEDLIPVGFMHIQDFEGLLATGTASSLIAAVELWLHDPEYKGWSLWSVHDRNPGREPIDERPLFDRFPKPSGMQWLTSEAAGMPAQERQGSPR</sequence>
<evidence type="ECO:0000313" key="2">
    <source>
        <dbReference type="EMBL" id="MDX8483415.1"/>
    </source>
</evidence>